<dbReference type="EMBL" id="VHSH01000001">
    <property type="protein sequence ID" value="TQV83790.1"/>
    <property type="molecule type" value="Genomic_DNA"/>
</dbReference>
<dbReference type="NCBIfam" id="TIGR00401">
    <property type="entry name" value="msrA"/>
    <property type="match status" value="1"/>
</dbReference>
<dbReference type="OrthoDB" id="4174719at2"/>
<accession>A0A545U2T7</accession>
<keyword evidence="8" id="KW-1185">Reference proteome</keyword>
<keyword evidence="1 4" id="KW-0560">Oxidoreductase</keyword>
<dbReference type="GO" id="GO:0008113">
    <property type="term" value="F:peptide-methionine (S)-S-oxide reductase activity"/>
    <property type="evidence" value="ECO:0007669"/>
    <property type="project" value="UniProtKB-UniRule"/>
</dbReference>
<evidence type="ECO:0000256" key="2">
    <source>
        <dbReference type="ARBA" id="ARBA00047806"/>
    </source>
</evidence>
<reference evidence="7 8" key="1">
    <citation type="submission" date="2019-06" db="EMBL/GenBank/DDBJ databases">
        <title>Whole genome sequence for Rhodospirillaceae sp. R148.</title>
        <authorList>
            <person name="Wang G."/>
        </authorList>
    </citation>
    <scope>NUCLEOTIDE SEQUENCE [LARGE SCALE GENOMIC DNA]</scope>
    <source>
        <strain evidence="7 8">R148</strain>
    </source>
</reference>
<name>A0A545U2T7_9PROT</name>
<feature type="chain" id="PRO_5021896415" description="Peptide methionine sulfoxide reductase MsrA" evidence="5">
    <location>
        <begin position="22"/>
        <end position="203"/>
    </location>
</feature>
<evidence type="ECO:0000313" key="8">
    <source>
        <dbReference type="Proteomes" id="UP000315252"/>
    </source>
</evidence>
<dbReference type="PANTHER" id="PTHR43774:SF1">
    <property type="entry name" value="PEPTIDE METHIONINE SULFOXIDE REDUCTASE MSRA 2"/>
    <property type="match status" value="1"/>
</dbReference>
<sequence>MKKFLTATVFSLFLAPPAAMAAEETAILAGGCFWCIESDFEKVPGVMDVVSGYTGGQSDNPTYKTHTSGGHREVVRITYNPEVISYPKILDIFWRSVDPVDAGGQFCDRGHSYTTAVYATSLEQMQQAEASKAEIDAANLLPEKIVTPVLPAQEFFLAEDYHQDYHTKNPVRYKLYRYRCGRNQRVEELWKDQAYQGVPKADS</sequence>
<comment type="similarity">
    <text evidence="4">Belongs to the MsrA Met sulfoxide reductase family.</text>
</comment>
<dbReference type="RefSeq" id="WP_142895025.1">
    <property type="nucleotide sequence ID" value="NZ_ML660052.1"/>
</dbReference>
<organism evidence="7 8">
    <name type="scientific">Denitrobaculum tricleocarpae</name>
    <dbReference type="NCBI Taxonomy" id="2591009"/>
    <lineage>
        <taxon>Bacteria</taxon>
        <taxon>Pseudomonadati</taxon>
        <taxon>Pseudomonadota</taxon>
        <taxon>Alphaproteobacteria</taxon>
        <taxon>Rhodospirillales</taxon>
        <taxon>Rhodospirillaceae</taxon>
        <taxon>Denitrobaculum</taxon>
    </lineage>
</organism>
<feature type="domain" description="Peptide methionine sulphoxide reductase MsrA" evidence="6">
    <location>
        <begin position="25"/>
        <end position="174"/>
    </location>
</feature>
<protein>
    <recommendedName>
        <fullName evidence="4">Peptide methionine sulfoxide reductase MsrA</fullName>
        <shortName evidence="4">Protein-methionine-S-oxide reductase</shortName>
        <ecNumber evidence="4">1.8.4.11</ecNumber>
    </recommendedName>
    <alternativeName>
        <fullName evidence="4">Peptide-methionine (S)-S-oxide reductase</fullName>
        <shortName evidence="4">Peptide Met(O) reductase</shortName>
    </alternativeName>
</protein>
<comment type="caution">
    <text evidence="7">The sequence shown here is derived from an EMBL/GenBank/DDBJ whole genome shotgun (WGS) entry which is preliminary data.</text>
</comment>
<evidence type="ECO:0000259" key="6">
    <source>
        <dbReference type="Pfam" id="PF01625"/>
    </source>
</evidence>
<dbReference type="GO" id="GO:0033744">
    <property type="term" value="F:L-methionine:thioredoxin-disulfide S-oxidoreductase activity"/>
    <property type="evidence" value="ECO:0007669"/>
    <property type="project" value="RHEA"/>
</dbReference>
<evidence type="ECO:0000256" key="4">
    <source>
        <dbReference type="HAMAP-Rule" id="MF_01401"/>
    </source>
</evidence>
<dbReference type="Proteomes" id="UP000315252">
    <property type="component" value="Unassembled WGS sequence"/>
</dbReference>
<dbReference type="SUPFAM" id="SSF55068">
    <property type="entry name" value="Peptide methionine sulfoxide reductase"/>
    <property type="match status" value="1"/>
</dbReference>
<feature type="signal peptide" evidence="5">
    <location>
        <begin position="1"/>
        <end position="21"/>
    </location>
</feature>
<keyword evidence="5" id="KW-0732">Signal</keyword>
<dbReference type="EC" id="1.8.4.11" evidence="4"/>
<evidence type="ECO:0000256" key="1">
    <source>
        <dbReference type="ARBA" id="ARBA00023002"/>
    </source>
</evidence>
<evidence type="ECO:0000256" key="5">
    <source>
        <dbReference type="SAM" id="SignalP"/>
    </source>
</evidence>
<dbReference type="AlphaFoldDB" id="A0A545U2T7"/>
<comment type="catalytic activity">
    <reaction evidence="3 4">
        <text>[thioredoxin]-disulfide + L-methionine + H2O = L-methionine (S)-S-oxide + [thioredoxin]-dithiol</text>
        <dbReference type="Rhea" id="RHEA:19993"/>
        <dbReference type="Rhea" id="RHEA-COMP:10698"/>
        <dbReference type="Rhea" id="RHEA-COMP:10700"/>
        <dbReference type="ChEBI" id="CHEBI:15377"/>
        <dbReference type="ChEBI" id="CHEBI:29950"/>
        <dbReference type="ChEBI" id="CHEBI:50058"/>
        <dbReference type="ChEBI" id="CHEBI:57844"/>
        <dbReference type="ChEBI" id="CHEBI:58772"/>
        <dbReference type="EC" id="1.8.4.11"/>
    </reaction>
</comment>
<comment type="catalytic activity">
    <reaction evidence="2 4">
        <text>L-methionyl-[protein] + [thioredoxin]-disulfide + H2O = L-methionyl-(S)-S-oxide-[protein] + [thioredoxin]-dithiol</text>
        <dbReference type="Rhea" id="RHEA:14217"/>
        <dbReference type="Rhea" id="RHEA-COMP:10698"/>
        <dbReference type="Rhea" id="RHEA-COMP:10700"/>
        <dbReference type="Rhea" id="RHEA-COMP:12313"/>
        <dbReference type="Rhea" id="RHEA-COMP:12315"/>
        <dbReference type="ChEBI" id="CHEBI:15377"/>
        <dbReference type="ChEBI" id="CHEBI:16044"/>
        <dbReference type="ChEBI" id="CHEBI:29950"/>
        <dbReference type="ChEBI" id="CHEBI:44120"/>
        <dbReference type="ChEBI" id="CHEBI:50058"/>
        <dbReference type="EC" id="1.8.4.11"/>
    </reaction>
</comment>
<dbReference type="Gene3D" id="3.30.1060.10">
    <property type="entry name" value="Peptide methionine sulphoxide reductase MsrA"/>
    <property type="match status" value="1"/>
</dbReference>
<dbReference type="InterPro" id="IPR002569">
    <property type="entry name" value="Met_Sox_Rdtase_MsrA_dom"/>
</dbReference>
<dbReference type="InterPro" id="IPR036509">
    <property type="entry name" value="Met_Sox_Rdtase_MsrA_sf"/>
</dbReference>
<gene>
    <name evidence="4 7" type="primary">msrA</name>
    <name evidence="7" type="ORF">FKG95_04205</name>
</gene>
<feature type="active site" evidence="4">
    <location>
        <position position="32"/>
    </location>
</feature>
<evidence type="ECO:0000256" key="3">
    <source>
        <dbReference type="ARBA" id="ARBA00048782"/>
    </source>
</evidence>
<dbReference type="PANTHER" id="PTHR43774">
    <property type="entry name" value="PEPTIDE METHIONINE SULFOXIDE REDUCTASE"/>
    <property type="match status" value="1"/>
</dbReference>
<comment type="function">
    <text evidence="4">Has an important function as a repair enzyme for proteins that have been inactivated by oxidation. Catalyzes the reversible oxidation-reduction of methionine sulfoxide in proteins to methionine.</text>
</comment>
<evidence type="ECO:0000313" key="7">
    <source>
        <dbReference type="EMBL" id="TQV83790.1"/>
    </source>
</evidence>
<proteinExistence type="inferred from homology"/>
<dbReference type="HAMAP" id="MF_01401">
    <property type="entry name" value="MsrA"/>
    <property type="match status" value="1"/>
</dbReference>
<dbReference type="Pfam" id="PF01625">
    <property type="entry name" value="PMSR"/>
    <property type="match status" value="1"/>
</dbReference>